<name>A0A371FRX2_MUCPR</name>
<feature type="domain" description="RNase H type-1" evidence="1">
    <location>
        <begin position="1"/>
        <end position="80"/>
    </location>
</feature>
<evidence type="ECO:0000259" key="1">
    <source>
        <dbReference type="Pfam" id="PF13456"/>
    </source>
</evidence>
<dbReference type="GO" id="GO:0003676">
    <property type="term" value="F:nucleic acid binding"/>
    <property type="evidence" value="ECO:0007669"/>
    <property type="project" value="InterPro"/>
</dbReference>
<protein>
    <submittedName>
        <fullName evidence="3">Gypsy retrotransposon integrase-like protein 1</fullName>
    </submittedName>
</protein>
<dbReference type="PANTHER" id="PTHR48475">
    <property type="entry name" value="RIBONUCLEASE H"/>
    <property type="match status" value="1"/>
</dbReference>
<gene>
    <name evidence="3" type="primary">GIN1</name>
    <name evidence="3" type="ORF">CR513_38274</name>
</gene>
<dbReference type="Gene3D" id="1.10.340.70">
    <property type="match status" value="1"/>
</dbReference>
<feature type="domain" description="Integrase zinc-binding" evidence="2">
    <location>
        <begin position="174"/>
        <end position="231"/>
    </location>
</feature>
<proteinExistence type="predicted"/>
<accession>A0A371FRX2</accession>
<dbReference type="InterPro" id="IPR036397">
    <property type="entry name" value="RNaseH_sf"/>
</dbReference>
<dbReference type="OrthoDB" id="1934793at2759"/>
<dbReference type="Gene3D" id="3.30.420.10">
    <property type="entry name" value="Ribonuclease H-like superfamily/Ribonuclease H"/>
    <property type="match status" value="1"/>
</dbReference>
<sequence length="270" mass="31260">MAEYEACAMGIMMALEHQARKLKVFGDLALVIYQLKGEWEMQNAKLILYHTHIKEMLKSFDEVTFQHIPREENQMADALAILSTMIQVNVGKEITVQVRHQAKLTYCQYLDLDETEPNEKPWYHDIKKYLKKGDYPKGVSENDKRTLRRLAVRFFLNGKVLYKRSVDITLLRCVDDQEAKEIIKEMHEGTFGTHANGHSLTQKILRAGYYWTKMELDCYQHVKKCLKCQIYANNIHAAPSALHNLMAPWPFSMWGLDVIGPIEPKASNGL</sequence>
<comment type="caution">
    <text evidence="3">The sequence shown here is derived from an EMBL/GenBank/DDBJ whole genome shotgun (WGS) entry which is preliminary data.</text>
</comment>
<dbReference type="InterPro" id="IPR012337">
    <property type="entry name" value="RNaseH-like_sf"/>
</dbReference>
<dbReference type="EMBL" id="QJKJ01008017">
    <property type="protein sequence ID" value="RDX81085.1"/>
    <property type="molecule type" value="Genomic_DNA"/>
</dbReference>
<dbReference type="Proteomes" id="UP000257109">
    <property type="component" value="Unassembled WGS sequence"/>
</dbReference>
<dbReference type="GO" id="GO:0004523">
    <property type="term" value="F:RNA-DNA hybrid ribonuclease activity"/>
    <property type="evidence" value="ECO:0007669"/>
    <property type="project" value="InterPro"/>
</dbReference>
<dbReference type="AlphaFoldDB" id="A0A371FRX2"/>
<evidence type="ECO:0000259" key="2">
    <source>
        <dbReference type="Pfam" id="PF17921"/>
    </source>
</evidence>
<reference evidence="3" key="1">
    <citation type="submission" date="2018-05" db="EMBL/GenBank/DDBJ databases">
        <title>Draft genome of Mucuna pruriens seed.</title>
        <authorList>
            <person name="Nnadi N.E."/>
            <person name="Vos R."/>
            <person name="Hasami M.H."/>
            <person name="Devisetty U.K."/>
            <person name="Aguiy J.C."/>
        </authorList>
    </citation>
    <scope>NUCLEOTIDE SEQUENCE [LARGE SCALE GENOMIC DNA]</scope>
    <source>
        <strain evidence="3">JCA_2017</strain>
    </source>
</reference>
<evidence type="ECO:0000313" key="3">
    <source>
        <dbReference type="EMBL" id="RDX81085.1"/>
    </source>
</evidence>
<dbReference type="PANTHER" id="PTHR48475:SF1">
    <property type="entry name" value="RNASE H TYPE-1 DOMAIN-CONTAINING PROTEIN"/>
    <property type="match status" value="1"/>
</dbReference>
<organism evidence="3 4">
    <name type="scientific">Mucuna pruriens</name>
    <name type="common">Velvet bean</name>
    <name type="synonym">Dolichos pruriens</name>
    <dbReference type="NCBI Taxonomy" id="157652"/>
    <lineage>
        <taxon>Eukaryota</taxon>
        <taxon>Viridiplantae</taxon>
        <taxon>Streptophyta</taxon>
        <taxon>Embryophyta</taxon>
        <taxon>Tracheophyta</taxon>
        <taxon>Spermatophyta</taxon>
        <taxon>Magnoliopsida</taxon>
        <taxon>eudicotyledons</taxon>
        <taxon>Gunneridae</taxon>
        <taxon>Pentapetalae</taxon>
        <taxon>rosids</taxon>
        <taxon>fabids</taxon>
        <taxon>Fabales</taxon>
        <taxon>Fabaceae</taxon>
        <taxon>Papilionoideae</taxon>
        <taxon>50 kb inversion clade</taxon>
        <taxon>NPAAA clade</taxon>
        <taxon>indigoferoid/millettioid clade</taxon>
        <taxon>Phaseoleae</taxon>
        <taxon>Mucuna</taxon>
    </lineage>
</organism>
<evidence type="ECO:0000313" key="4">
    <source>
        <dbReference type="Proteomes" id="UP000257109"/>
    </source>
</evidence>
<dbReference type="InterPro" id="IPR002156">
    <property type="entry name" value="RNaseH_domain"/>
</dbReference>
<feature type="non-terminal residue" evidence="3">
    <location>
        <position position="1"/>
    </location>
</feature>
<dbReference type="STRING" id="157652.A0A371FRX2"/>
<dbReference type="Pfam" id="PF13456">
    <property type="entry name" value="RVT_3"/>
    <property type="match status" value="1"/>
</dbReference>
<dbReference type="Pfam" id="PF17921">
    <property type="entry name" value="Integrase_H2C2"/>
    <property type="match status" value="1"/>
</dbReference>
<dbReference type="InterPro" id="IPR041588">
    <property type="entry name" value="Integrase_H2C2"/>
</dbReference>
<keyword evidence="4" id="KW-1185">Reference proteome</keyword>
<dbReference type="SUPFAM" id="SSF53098">
    <property type="entry name" value="Ribonuclease H-like"/>
    <property type="match status" value="1"/>
</dbReference>
<dbReference type="CDD" id="cd09279">
    <property type="entry name" value="RNase_HI_like"/>
    <property type="match status" value="1"/>
</dbReference>